<gene>
    <name evidence="7" type="ORF">UCRPA7_8042</name>
</gene>
<dbReference type="OrthoDB" id="4540492at2759"/>
<dbReference type="PROSITE" id="PS00216">
    <property type="entry name" value="SUGAR_TRANSPORT_1"/>
    <property type="match status" value="1"/>
</dbReference>
<feature type="transmembrane region" description="Helical" evidence="6">
    <location>
        <begin position="223"/>
        <end position="242"/>
    </location>
</feature>
<dbReference type="InterPro" id="IPR005828">
    <property type="entry name" value="MFS_sugar_transport-like"/>
</dbReference>
<dbReference type="GO" id="GO:0005351">
    <property type="term" value="F:carbohydrate:proton symporter activity"/>
    <property type="evidence" value="ECO:0007669"/>
    <property type="project" value="TreeGrafter"/>
</dbReference>
<dbReference type="GO" id="GO:0016020">
    <property type="term" value="C:membrane"/>
    <property type="evidence" value="ECO:0007669"/>
    <property type="project" value="UniProtKB-SubCell"/>
</dbReference>
<evidence type="ECO:0000313" key="7">
    <source>
        <dbReference type="EMBL" id="EON96459.1"/>
    </source>
</evidence>
<dbReference type="SUPFAM" id="SSF103473">
    <property type="entry name" value="MFS general substrate transporter"/>
    <property type="match status" value="1"/>
</dbReference>
<accession>R8BAZ1</accession>
<feature type="transmembrane region" description="Helical" evidence="6">
    <location>
        <begin position="20"/>
        <end position="42"/>
    </location>
</feature>
<dbReference type="eggNOG" id="KOG0254">
    <property type="taxonomic scope" value="Eukaryota"/>
</dbReference>
<dbReference type="KEGG" id="tmn:UCRPA7_8042"/>
<dbReference type="HOGENOM" id="CLU_001265_30_13_1"/>
<feature type="region of interest" description="Disordered" evidence="5">
    <location>
        <begin position="392"/>
        <end position="429"/>
    </location>
</feature>
<keyword evidence="2 6" id="KW-0812">Transmembrane</keyword>
<dbReference type="EMBL" id="KB933340">
    <property type="protein sequence ID" value="EON96459.1"/>
    <property type="molecule type" value="Genomic_DNA"/>
</dbReference>
<dbReference type="Pfam" id="PF00083">
    <property type="entry name" value="Sugar_tr"/>
    <property type="match status" value="2"/>
</dbReference>
<dbReference type="RefSeq" id="XP_007918768.1">
    <property type="nucleotide sequence ID" value="XM_007920577.1"/>
</dbReference>
<proteinExistence type="predicted"/>
<reference evidence="8" key="1">
    <citation type="journal article" date="2013" name="Genome Announc.">
        <title>Draft genome sequence of the ascomycete Phaeoacremonium aleophilum strain UCR-PA7, a causal agent of the esca disease complex in grapevines.</title>
        <authorList>
            <person name="Blanco-Ulate B."/>
            <person name="Rolshausen P."/>
            <person name="Cantu D."/>
        </authorList>
    </citation>
    <scope>NUCLEOTIDE SEQUENCE [LARGE SCALE GENOMIC DNA]</scope>
    <source>
        <strain evidence="8">UCR-PA7</strain>
    </source>
</reference>
<evidence type="ECO:0000256" key="2">
    <source>
        <dbReference type="ARBA" id="ARBA00022692"/>
    </source>
</evidence>
<dbReference type="PANTHER" id="PTHR48022">
    <property type="entry name" value="PLASTIDIC GLUCOSE TRANSPORTER 4"/>
    <property type="match status" value="1"/>
</dbReference>
<comment type="subcellular location">
    <subcellularLocation>
        <location evidence="1">Membrane</location>
        <topology evidence="1">Multi-pass membrane protein</topology>
    </subcellularLocation>
</comment>
<dbReference type="InterPro" id="IPR005829">
    <property type="entry name" value="Sugar_transporter_CS"/>
</dbReference>
<dbReference type="InterPro" id="IPR050360">
    <property type="entry name" value="MFS_Sugar_Transporters"/>
</dbReference>
<organism evidence="7 8">
    <name type="scientific">Phaeoacremonium minimum (strain UCR-PA7)</name>
    <name type="common">Esca disease fungus</name>
    <name type="synonym">Togninia minima</name>
    <dbReference type="NCBI Taxonomy" id="1286976"/>
    <lineage>
        <taxon>Eukaryota</taxon>
        <taxon>Fungi</taxon>
        <taxon>Dikarya</taxon>
        <taxon>Ascomycota</taxon>
        <taxon>Pezizomycotina</taxon>
        <taxon>Sordariomycetes</taxon>
        <taxon>Sordariomycetidae</taxon>
        <taxon>Togniniales</taxon>
        <taxon>Togniniaceae</taxon>
        <taxon>Phaeoacremonium</taxon>
    </lineage>
</organism>
<feature type="transmembrane region" description="Helical" evidence="6">
    <location>
        <begin position="181"/>
        <end position="203"/>
    </location>
</feature>
<keyword evidence="3 6" id="KW-1133">Transmembrane helix</keyword>
<feature type="transmembrane region" description="Helical" evidence="6">
    <location>
        <begin position="348"/>
        <end position="367"/>
    </location>
</feature>
<sequence length="429" mass="46367">MGFFDGPLGPLQLYKSSKLTIALTTLSSCIFATTTGYDTALINGINIIPSYTETLKLTTVTKSLNAAASFLGWAIVSTFMGPVVDRVGRRTGVLISVFLKLIGVTLMTAAQNVEMFVIGRMVLGAGSGTSSIAASTDGDRTDPVALEQFQEIVNTLEAERRAGKKLTYKEVLRTPNSRRRLMLVVSVAVLAMSSGNNIVSYYLGDMLKHAGITNTHTQLEINIILNAWALTVACVGTVLMNVAGRKMMCLVSVGGMTLFLFLVGAFTKLYGGGGNISGVYGTVATIFLFQGSYSIGITPLTILYPPEVLNFSIRSNGMAAWTFSITCGGLFSVFVWPIALEHIGWRTYMINAAWNVVQFIFVAIFWVETKGLTLEQIDAKFEELNQSGNLDVEESNNGKEMLEGVEMTDKEDDAPASTKLESVAPVKEL</sequence>
<dbReference type="InterPro" id="IPR036259">
    <property type="entry name" value="MFS_trans_sf"/>
</dbReference>
<evidence type="ECO:0000256" key="5">
    <source>
        <dbReference type="SAM" id="MobiDB-lite"/>
    </source>
</evidence>
<evidence type="ECO:0000256" key="6">
    <source>
        <dbReference type="SAM" id="Phobius"/>
    </source>
</evidence>
<feature type="transmembrane region" description="Helical" evidence="6">
    <location>
        <begin position="279"/>
        <end position="304"/>
    </location>
</feature>
<dbReference type="PANTHER" id="PTHR48022:SF31">
    <property type="entry name" value="HEXOSE TRANSPORTER"/>
    <property type="match status" value="1"/>
</dbReference>
<dbReference type="AlphaFoldDB" id="R8BAZ1"/>
<evidence type="ECO:0000256" key="1">
    <source>
        <dbReference type="ARBA" id="ARBA00004141"/>
    </source>
</evidence>
<keyword evidence="8" id="KW-1185">Reference proteome</keyword>
<protein>
    <submittedName>
        <fullName evidence="7">Putative hexose transporter protein</fullName>
    </submittedName>
</protein>
<keyword evidence="4 6" id="KW-0472">Membrane</keyword>
<dbReference type="GeneID" id="19328857"/>
<evidence type="ECO:0000256" key="4">
    <source>
        <dbReference type="ARBA" id="ARBA00023136"/>
    </source>
</evidence>
<feature type="transmembrane region" description="Helical" evidence="6">
    <location>
        <begin position="249"/>
        <end position="267"/>
    </location>
</feature>
<evidence type="ECO:0000313" key="8">
    <source>
        <dbReference type="Proteomes" id="UP000014074"/>
    </source>
</evidence>
<dbReference type="Gene3D" id="1.20.1250.20">
    <property type="entry name" value="MFS general substrate transporter like domains"/>
    <property type="match status" value="2"/>
</dbReference>
<dbReference type="Proteomes" id="UP000014074">
    <property type="component" value="Unassembled WGS sequence"/>
</dbReference>
<evidence type="ECO:0000256" key="3">
    <source>
        <dbReference type="ARBA" id="ARBA00022989"/>
    </source>
</evidence>
<feature type="transmembrane region" description="Helical" evidence="6">
    <location>
        <begin position="93"/>
        <end position="113"/>
    </location>
</feature>
<feature type="transmembrane region" description="Helical" evidence="6">
    <location>
        <begin position="316"/>
        <end position="336"/>
    </location>
</feature>
<name>R8BAZ1_PHAM7</name>
<feature type="transmembrane region" description="Helical" evidence="6">
    <location>
        <begin position="63"/>
        <end position="81"/>
    </location>
</feature>